<evidence type="ECO:0000313" key="2">
    <source>
        <dbReference type="EMBL" id="MBS3062192.1"/>
    </source>
</evidence>
<reference evidence="2" key="1">
    <citation type="submission" date="2021-03" db="EMBL/GenBank/DDBJ databases">
        <authorList>
            <person name="Jaffe A."/>
        </authorList>
    </citation>
    <scope>NUCLEOTIDE SEQUENCE</scope>
    <source>
        <strain evidence="2">RIFCSPLOWO2_01_FULL_AR10_48_17</strain>
    </source>
</reference>
<name>A0A8T4L8H4_9ARCH</name>
<dbReference type="Proteomes" id="UP000675968">
    <property type="component" value="Unassembled WGS sequence"/>
</dbReference>
<evidence type="ECO:0000313" key="3">
    <source>
        <dbReference type="Proteomes" id="UP000675968"/>
    </source>
</evidence>
<dbReference type="AlphaFoldDB" id="A0A8T4L8H4"/>
<dbReference type="EMBL" id="JAGVWC010000014">
    <property type="protein sequence ID" value="MBS3062192.1"/>
    <property type="molecule type" value="Genomic_DNA"/>
</dbReference>
<gene>
    <name evidence="2" type="ORF">J4215_06440</name>
</gene>
<keyword evidence="1" id="KW-0812">Transmembrane</keyword>
<keyword evidence="1" id="KW-1133">Transmembrane helix</keyword>
<evidence type="ECO:0000256" key="1">
    <source>
        <dbReference type="SAM" id="Phobius"/>
    </source>
</evidence>
<proteinExistence type="predicted"/>
<sequence>MGFSGQTAMIELGIGVVVVLLIVVTLLNFWNLNFSVANEVRRMDDFERSANTAIDRVAETKGDPLNWPAVSFSDVNSVGIARYPLVVDENKLIAFVFFADNARSPQDYNRVRLLLGLRNADFQFRVYRMDSNQRIEEQLFRAGKFNIEGNSYIIQKQRFVSIGDQPRIIEMKFFLAKQGG</sequence>
<comment type="caution">
    <text evidence="2">The sequence shown here is derived from an EMBL/GenBank/DDBJ whole genome shotgun (WGS) entry which is preliminary data.</text>
</comment>
<organism evidence="2 3">
    <name type="scientific">Candidatus Iainarchaeum sp</name>
    <dbReference type="NCBI Taxonomy" id="3101447"/>
    <lineage>
        <taxon>Archaea</taxon>
        <taxon>Candidatus Iainarchaeota</taxon>
        <taxon>Candidatus Iainarchaeia</taxon>
        <taxon>Candidatus Iainarchaeales</taxon>
        <taxon>Candidatus Iainarchaeaceae</taxon>
        <taxon>Candidatus Iainarchaeum</taxon>
    </lineage>
</organism>
<keyword evidence="1" id="KW-0472">Membrane</keyword>
<feature type="transmembrane region" description="Helical" evidence="1">
    <location>
        <begin position="12"/>
        <end position="32"/>
    </location>
</feature>
<accession>A0A8T4L8H4</accession>
<reference evidence="2" key="2">
    <citation type="submission" date="2021-05" db="EMBL/GenBank/DDBJ databases">
        <title>Protein family content uncovers lineage relationships and bacterial pathway maintenance mechanisms in DPANN archaea.</title>
        <authorList>
            <person name="Castelle C.J."/>
            <person name="Meheust R."/>
            <person name="Jaffe A.L."/>
            <person name="Seitz K."/>
            <person name="Gong X."/>
            <person name="Baker B.J."/>
            <person name="Banfield J.F."/>
        </authorList>
    </citation>
    <scope>NUCLEOTIDE SEQUENCE</scope>
    <source>
        <strain evidence="2">RIFCSPLOWO2_01_FULL_AR10_48_17</strain>
    </source>
</reference>
<protein>
    <submittedName>
        <fullName evidence="2">Uncharacterized protein</fullName>
    </submittedName>
</protein>